<reference evidence="2 3" key="2">
    <citation type="submission" date="2020-07" db="EMBL/GenBank/DDBJ databases">
        <title>Genome assembly of wild tea tree DASZ reveals pedigree and selection history of tea varieties.</title>
        <authorList>
            <person name="Zhang W."/>
        </authorList>
    </citation>
    <scope>NUCLEOTIDE SEQUENCE [LARGE SCALE GENOMIC DNA]</scope>
    <source>
        <strain evidence="3">cv. G240</strain>
        <tissue evidence="2">Leaf</tissue>
    </source>
</reference>
<gene>
    <name evidence="2" type="ORF">HYC85_007706</name>
</gene>
<comment type="caution">
    <text evidence="2">The sequence shown here is derived from an EMBL/GenBank/DDBJ whole genome shotgun (WGS) entry which is preliminary data.</text>
</comment>
<feature type="compositionally biased region" description="Polar residues" evidence="1">
    <location>
        <begin position="1"/>
        <end position="11"/>
    </location>
</feature>
<dbReference type="AlphaFoldDB" id="A0A7J7HPQ0"/>
<reference evidence="3" key="1">
    <citation type="journal article" date="2020" name="Nat. Commun.">
        <title>Genome assembly of wild tea tree DASZ reveals pedigree and selection history of tea varieties.</title>
        <authorList>
            <person name="Zhang W."/>
            <person name="Zhang Y."/>
            <person name="Qiu H."/>
            <person name="Guo Y."/>
            <person name="Wan H."/>
            <person name="Zhang X."/>
            <person name="Scossa F."/>
            <person name="Alseekh S."/>
            <person name="Zhang Q."/>
            <person name="Wang P."/>
            <person name="Xu L."/>
            <person name="Schmidt M.H."/>
            <person name="Jia X."/>
            <person name="Li D."/>
            <person name="Zhu A."/>
            <person name="Guo F."/>
            <person name="Chen W."/>
            <person name="Ni D."/>
            <person name="Usadel B."/>
            <person name="Fernie A.R."/>
            <person name="Wen W."/>
        </authorList>
    </citation>
    <scope>NUCLEOTIDE SEQUENCE [LARGE SCALE GENOMIC DNA]</scope>
    <source>
        <strain evidence="3">cv. G240</strain>
    </source>
</reference>
<accession>A0A7J7HPQ0</accession>
<sequence length="173" mass="19289">MEVSNLKSRPSAQKGKGELHTNGVRKKTLTVEEFIHVDAGKVDSDPTIERDLGAFLSAGVLTLRNNFLPRMDSPVTMRKIDTLKHSMKNLAAKKCNFQLQGVLTLRDMIIQFAPLSMDSRINGGDLDRIWIVLAYFLNNLELGKASPFLKNVLEARSNSLRAIGRPSLVEDLK</sequence>
<dbReference type="EMBL" id="JACBKZ010000003">
    <property type="protein sequence ID" value="KAF5954850.1"/>
    <property type="molecule type" value="Genomic_DNA"/>
</dbReference>
<feature type="region of interest" description="Disordered" evidence="1">
    <location>
        <begin position="1"/>
        <end position="23"/>
    </location>
</feature>
<keyword evidence="3" id="KW-1185">Reference proteome</keyword>
<proteinExistence type="predicted"/>
<dbReference type="Proteomes" id="UP000593564">
    <property type="component" value="Unassembled WGS sequence"/>
</dbReference>
<evidence type="ECO:0000313" key="3">
    <source>
        <dbReference type="Proteomes" id="UP000593564"/>
    </source>
</evidence>
<evidence type="ECO:0000313" key="2">
    <source>
        <dbReference type="EMBL" id="KAF5954850.1"/>
    </source>
</evidence>
<name>A0A7J7HPQ0_CAMSI</name>
<protein>
    <submittedName>
        <fullName evidence="2">Uncharacterized protein</fullName>
    </submittedName>
</protein>
<evidence type="ECO:0000256" key="1">
    <source>
        <dbReference type="SAM" id="MobiDB-lite"/>
    </source>
</evidence>
<organism evidence="2 3">
    <name type="scientific">Camellia sinensis</name>
    <name type="common">Tea plant</name>
    <name type="synonym">Thea sinensis</name>
    <dbReference type="NCBI Taxonomy" id="4442"/>
    <lineage>
        <taxon>Eukaryota</taxon>
        <taxon>Viridiplantae</taxon>
        <taxon>Streptophyta</taxon>
        <taxon>Embryophyta</taxon>
        <taxon>Tracheophyta</taxon>
        <taxon>Spermatophyta</taxon>
        <taxon>Magnoliopsida</taxon>
        <taxon>eudicotyledons</taxon>
        <taxon>Gunneridae</taxon>
        <taxon>Pentapetalae</taxon>
        <taxon>asterids</taxon>
        <taxon>Ericales</taxon>
        <taxon>Theaceae</taxon>
        <taxon>Camellia</taxon>
    </lineage>
</organism>